<keyword evidence="3" id="KW-1185">Reference proteome</keyword>
<feature type="compositionally biased region" description="Polar residues" evidence="1">
    <location>
        <begin position="677"/>
        <end position="687"/>
    </location>
</feature>
<feature type="region of interest" description="Disordered" evidence="1">
    <location>
        <begin position="402"/>
        <end position="430"/>
    </location>
</feature>
<reference evidence="2" key="1">
    <citation type="submission" date="2023-05" db="EMBL/GenBank/DDBJ databases">
        <authorList>
            <person name="Stuckert A."/>
        </authorList>
    </citation>
    <scope>NUCLEOTIDE SEQUENCE</scope>
</reference>
<feature type="non-terminal residue" evidence="2">
    <location>
        <position position="704"/>
    </location>
</feature>
<feature type="compositionally biased region" description="Basic and acidic residues" evidence="1">
    <location>
        <begin position="416"/>
        <end position="427"/>
    </location>
</feature>
<protein>
    <submittedName>
        <fullName evidence="2">Uncharacterized protein</fullName>
    </submittedName>
</protein>
<dbReference type="Proteomes" id="UP001162483">
    <property type="component" value="Unassembled WGS sequence"/>
</dbReference>
<feature type="region of interest" description="Disordered" evidence="1">
    <location>
        <begin position="657"/>
        <end position="688"/>
    </location>
</feature>
<feature type="non-terminal residue" evidence="2">
    <location>
        <position position="1"/>
    </location>
</feature>
<sequence length="704" mass="78220">LLASYTSGEQSSRQQIAVYSDNPELCSQVCCELEECQNPFLDLQPSENGWDQFFVYHQESPLVTCDQIAAILKDAINRRRIGMVPNSRTSSTEAVAGSAPLSQGSSGIMELYGSDVDPPQNPVNFPDNQQEANGAAQAQVDVNIDLVSPDSGLATIRSSRSSKESSVFLSDDSPVAEAAGSHHNFAAGIDSYGPIPECVIIEEETPSSRNNSDNTDLFNFDLAPNIHSESSSHSADYSMADDYFFQSDSSEGQQAVAQKEHNELRFYRENMASCSTSLLQTKVDNVSLVEVENISLVEFDDNFMHSPENHEDLCDKNPSISDLAEYDATLSSEVLGHAEVKVPPTPMNSLVESSPLDNGTPTFFSDDVIESINKLGSSDISQVKYGYWRNGEDPEALLNDTWSSSEQESVFPSPDSWKDQKPKDNSESRNLVDSFQLMGPSCYRQNNRDNHDKNTMQENRPYSDLWKTNKPYQGGSDPWCDFSGKFVQCTNESDNSWNSLHGKKHRKYFTEVNEVGNIESDHSSENTPDAMETKIGQDMLEKNQNTKKANGIPNLGIRSKCNTFESDIEASTDLKHIQRNLCGWDLYGSNQEQSAIDDQIAWEDPFLSYRCIDFTSPVTSKDCMVSPPDTNYSTSDSISSPLCDDNLHETENLWQEQNASEKTQDFEPTAYTDEPILNNTSAPNSASIDVAEDRESLGFYITTE</sequence>
<comment type="caution">
    <text evidence="2">The sequence shown here is derived from an EMBL/GenBank/DDBJ whole genome shotgun (WGS) entry which is preliminary data.</text>
</comment>
<name>A0ABN9AWT8_9NEOB</name>
<dbReference type="EMBL" id="CATNWA010001527">
    <property type="protein sequence ID" value="CAI9540489.1"/>
    <property type="molecule type" value="Genomic_DNA"/>
</dbReference>
<organism evidence="2 3">
    <name type="scientific">Staurois parvus</name>
    <dbReference type="NCBI Taxonomy" id="386267"/>
    <lineage>
        <taxon>Eukaryota</taxon>
        <taxon>Metazoa</taxon>
        <taxon>Chordata</taxon>
        <taxon>Craniata</taxon>
        <taxon>Vertebrata</taxon>
        <taxon>Euteleostomi</taxon>
        <taxon>Amphibia</taxon>
        <taxon>Batrachia</taxon>
        <taxon>Anura</taxon>
        <taxon>Neobatrachia</taxon>
        <taxon>Ranoidea</taxon>
        <taxon>Ranidae</taxon>
        <taxon>Staurois</taxon>
    </lineage>
</organism>
<gene>
    <name evidence="2" type="ORF">SPARVUS_LOCUS1755287</name>
</gene>
<accession>A0ABN9AWT8</accession>
<evidence type="ECO:0000313" key="2">
    <source>
        <dbReference type="EMBL" id="CAI9540489.1"/>
    </source>
</evidence>
<evidence type="ECO:0000256" key="1">
    <source>
        <dbReference type="SAM" id="MobiDB-lite"/>
    </source>
</evidence>
<proteinExistence type="predicted"/>
<evidence type="ECO:0000313" key="3">
    <source>
        <dbReference type="Proteomes" id="UP001162483"/>
    </source>
</evidence>